<evidence type="ECO:0000313" key="2">
    <source>
        <dbReference type="Proteomes" id="UP001056120"/>
    </source>
</evidence>
<comment type="caution">
    <text evidence="1">The sequence shown here is derived from an EMBL/GenBank/DDBJ whole genome shotgun (WGS) entry which is preliminary data.</text>
</comment>
<dbReference type="EMBL" id="CM042036">
    <property type="protein sequence ID" value="KAI3745208.1"/>
    <property type="molecule type" value="Genomic_DNA"/>
</dbReference>
<sequence>MESRIKSFLFFAREVHCPRSHLKLWRAGLNPFCREVLNGQVFACRYYSSECLPATYAKKEFWREIAFGNTESVEYACDVDDSAFSSSPFDELGNSKWNLKVSTLFPVIYKSCLALRNKFSVILYSFVTGASHSRSHPIQSYIFHAFALIDLRMNSVGTTSQCDQINVYASDINQ</sequence>
<organism evidence="1 2">
    <name type="scientific">Smallanthus sonchifolius</name>
    <dbReference type="NCBI Taxonomy" id="185202"/>
    <lineage>
        <taxon>Eukaryota</taxon>
        <taxon>Viridiplantae</taxon>
        <taxon>Streptophyta</taxon>
        <taxon>Embryophyta</taxon>
        <taxon>Tracheophyta</taxon>
        <taxon>Spermatophyta</taxon>
        <taxon>Magnoliopsida</taxon>
        <taxon>eudicotyledons</taxon>
        <taxon>Gunneridae</taxon>
        <taxon>Pentapetalae</taxon>
        <taxon>asterids</taxon>
        <taxon>campanulids</taxon>
        <taxon>Asterales</taxon>
        <taxon>Asteraceae</taxon>
        <taxon>Asteroideae</taxon>
        <taxon>Heliantheae alliance</taxon>
        <taxon>Millerieae</taxon>
        <taxon>Smallanthus</taxon>
    </lineage>
</organism>
<gene>
    <name evidence="1" type="ORF">L1987_58315</name>
</gene>
<accession>A0ACB9DEW6</accession>
<protein>
    <submittedName>
        <fullName evidence="1">Uncharacterized protein</fullName>
    </submittedName>
</protein>
<proteinExistence type="predicted"/>
<reference evidence="1 2" key="2">
    <citation type="journal article" date="2022" name="Mol. Ecol. Resour.">
        <title>The genomes of chicory, endive, great burdock and yacon provide insights into Asteraceae paleo-polyploidization history and plant inulin production.</title>
        <authorList>
            <person name="Fan W."/>
            <person name="Wang S."/>
            <person name="Wang H."/>
            <person name="Wang A."/>
            <person name="Jiang F."/>
            <person name="Liu H."/>
            <person name="Zhao H."/>
            <person name="Xu D."/>
            <person name="Zhang Y."/>
        </authorList>
    </citation>
    <scope>NUCLEOTIDE SEQUENCE [LARGE SCALE GENOMIC DNA]</scope>
    <source>
        <strain evidence="2">cv. Yunnan</strain>
        <tissue evidence="1">Leaves</tissue>
    </source>
</reference>
<keyword evidence="2" id="KW-1185">Reference proteome</keyword>
<evidence type="ECO:0000313" key="1">
    <source>
        <dbReference type="EMBL" id="KAI3745208.1"/>
    </source>
</evidence>
<dbReference type="Proteomes" id="UP001056120">
    <property type="component" value="Linkage Group LG19"/>
</dbReference>
<reference evidence="2" key="1">
    <citation type="journal article" date="2022" name="Mol. Ecol. Resour.">
        <title>The genomes of chicory, endive, great burdock and yacon provide insights into Asteraceae palaeo-polyploidization history and plant inulin production.</title>
        <authorList>
            <person name="Fan W."/>
            <person name="Wang S."/>
            <person name="Wang H."/>
            <person name="Wang A."/>
            <person name="Jiang F."/>
            <person name="Liu H."/>
            <person name="Zhao H."/>
            <person name="Xu D."/>
            <person name="Zhang Y."/>
        </authorList>
    </citation>
    <scope>NUCLEOTIDE SEQUENCE [LARGE SCALE GENOMIC DNA]</scope>
    <source>
        <strain evidence="2">cv. Yunnan</strain>
    </source>
</reference>
<name>A0ACB9DEW6_9ASTR</name>